<dbReference type="EMBL" id="KQ434809">
    <property type="protein sequence ID" value="KZC06631.1"/>
    <property type="molecule type" value="Genomic_DNA"/>
</dbReference>
<gene>
    <name evidence="2" type="ORF">WN55_10542</name>
</gene>
<organism evidence="2 3">
    <name type="scientific">Dufourea novaeangliae</name>
    <name type="common">Sweat bee</name>
    <dbReference type="NCBI Taxonomy" id="178035"/>
    <lineage>
        <taxon>Eukaryota</taxon>
        <taxon>Metazoa</taxon>
        <taxon>Ecdysozoa</taxon>
        <taxon>Arthropoda</taxon>
        <taxon>Hexapoda</taxon>
        <taxon>Insecta</taxon>
        <taxon>Pterygota</taxon>
        <taxon>Neoptera</taxon>
        <taxon>Endopterygota</taxon>
        <taxon>Hymenoptera</taxon>
        <taxon>Apocrita</taxon>
        <taxon>Aculeata</taxon>
        <taxon>Apoidea</taxon>
        <taxon>Anthophila</taxon>
        <taxon>Halictidae</taxon>
        <taxon>Rophitinae</taxon>
        <taxon>Dufourea</taxon>
    </lineage>
</organism>
<proteinExistence type="predicted"/>
<evidence type="ECO:0000313" key="3">
    <source>
        <dbReference type="Proteomes" id="UP000076502"/>
    </source>
</evidence>
<reference evidence="2 3" key="1">
    <citation type="submission" date="2015-07" db="EMBL/GenBank/DDBJ databases">
        <title>The genome of Dufourea novaeangliae.</title>
        <authorList>
            <person name="Pan H."/>
            <person name="Kapheim K."/>
        </authorList>
    </citation>
    <scope>NUCLEOTIDE SEQUENCE [LARGE SCALE GENOMIC DNA]</scope>
    <source>
        <strain evidence="2">0120121106</strain>
        <tissue evidence="2">Whole body</tissue>
    </source>
</reference>
<keyword evidence="3" id="KW-1185">Reference proteome</keyword>
<name>A0A154P430_DUFNO</name>
<evidence type="ECO:0000313" key="2">
    <source>
        <dbReference type="EMBL" id="KZC06631.1"/>
    </source>
</evidence>
<dbReference type="AlphaFoldDB" id="A0A154P430"/>
<feature type="region of interest" description="Disordered" evidence="1">
    <location>
        <begin position="20"/>
        <end position="63"/>
    </location>
</feature>
<evidence type="ECO:0000256" key="1">
    <source>
        <dbReference type="SAM" id="MobiDB-lite"/>
    </source>
</evidence>
<dbReference type="Proteomes" id="UP000076502">
    <property type="component" value="Unassembled WGS sequence"/>
</dbReference>
<protein>
    <submittedName>
        <fullName evidence="2">Uncharacterized protein</fullName>
    </submittedName>
</protein>
<sequence length="129" mass="14779">MECIVYIGSSNASRWLAPSLSAPGGNFSKRRRDEPLANGNERTDSWQPAEKPSTRRLKFPQRPRSQCVKQLEGGNISFHFWNVRSGSYRPYVWLVLCNRSAISESLTGLEQATRVFYDFEELEEIEMCG</sequence>
<accession>A0A154P430</accession>